<accession>A0A256IK05</accession>
<dbReference type="EMBL" id="NHPJ01000081">
    <property type="protein sequence ID" value="OYR56646.1"/>
    <property type="molecule type" value="Genomic_DNA"/>
</dbReference>
<dbReference type="RefSeq" id="WP_143420967.1">
    <property type="nucleotide sequence ID" value="NZ_NHPJ01000081.1"/>
</dbReference>
<dbReference type="Proteomes" id="UP000216308">
    <property type="component" value="Unassembled WGS sequence"/>
</dbReference>
<name>A0A256IK05_9EURY</name>
<evidence type="ECO:0000313" key="1">
    <source>
        <dbReference type="EMBL" id="OYR56646.1"/>
    </source>
</evidence>
<organism evidence="1 2">
    <name type="scientific">Halorubrum halodurans</name>
    <dbReference type="NCBI Taxonomy" id="1383851"/>
    <lineage>
        <taxon>Archaea</taxon>
        <taxon>Methanobacteriati</taxon>
        <taxon>Methanobacteriota</taxon>
        <taxon>Stenosarchaea group</taxon>
        <taxon>Halobacteria</taxon>
        <taxon>Halobacteriales</taxon>
        <taxon>Haloferacaceae</taxon>
        <taxon>Halorubrum</taxon>
    </lineage>
</organism>
<evidence type="ECO:0000313" key="2">
    <source>
        <dbReference type="Proteomes" id="UP000216308"/>
    </source>
</evidence>
<dbReference type="AlphaFoldDB" id="A0A256IK05"/>
<keyword evidence="2" id="KW-1185">Reference proteome</keyword>
<sequence>MSEDTHTIYRCSECGVTAREVSSLGLDRHIVWEHVPGGNPYTDFTDNEQAYIDATKQRVEIPDVVLLEYVVEDGEER</sequence>
<proteinExistence type="predicted"/>
<protein>
    <submittedName>
        <fullName evidence="1">Uncharacterized protein</fullName>
    </submittedName>
</protein>
<comment type="caution">
    <text evidence="1">The sequence shown here is derived from an EMBL/GenBank/DDBJ whole genome shotgun (WGS) entry which is preliminary data.</text>
</comment>
<gene>
    <name evidence="1" type="ORF">DJ70_07990</name>
</gene>
<reference evidence="1 2" key="1">
    <citation type="journal article" date="2014" name="Front. Microbiol.">
        <title>Population and genomic analysis of the genus Halorubrum.</title>
        <authorList>
            <person name="Fullmer M.S."/>
            <person name="Soucy S.M."/>
            <person name="Swithers K.S."/>
            <person name="Makkay A.M."/>
            <person name="Wheeler R."/>
            <person name="Ventosa A."/>
            <person name="Gogarten J.P."/>
            <person name="Papke R.T."/>
        </authorList>
    </citation>
    <scope>NUCLEOTIDE SEQUENCE [LARGE SCALE GENOMIC DNA]</scope>
    <source>
        <strain evidence="1 2">Cb34</strain>
    </source>
</reference>